<dbReference type="EMBL" id="JASMQC010000003">
    <property type="protein sequence ID" value="KAK1946335.1"/>
    <property type="molecule type" value="Genomic_DNA"/>
</dbReference>
<feature type="region of interest" description="Disordered" evidence="1">
    <location>
        <begin position="277"/>
        <end position="303"/>
    </location>
</feature>
<reference evidence="2" key="1">
    <citation type="submission" date="2023-08" db="EMBL/GenBank/DDBJ databases">
        <title>Reference Genome Resource for the Citrus Pathogen Phytophthora citrophthora.</title>
        <authorList>
            <person name="Moller H."/>
            <person name="Coetzee B."/>
            <person name="Rose L.J."/>
            <person name="Van Niekerk J.M."/>
        </authorList>
    </citation>
    <scope>NUCLEOTIDE SEQUENCE</scope>
    <source>
        <strain evidence="2">STE-U-9442</strain>
    </source>
</reference>
<comment type="caution">
    <text evidence="2">The sequence shown here is derived from an EMBL/GenBank/DDBJ whole genome shotgun (WGS) entry which is preliminary data.</text>
</comment>
<evidence type="ECO:0000313" key="2">
    <source>
        <dbReference type="EMBL" id="KAK1946335.1"/>
    </source>
</evidence>
<accession>A0AAD9GXH5</accession>
<evidence type="ECO:0000256" key="1">
    <source>
        <dbReference type="SAM" id="MobiDB-lite"/>
    </source>
</evidence>
<proteinExistence type="predicted"/>
<dbReference type="AlphaFoldDB" id="A0AAD9GXH5"/>
<protein>
    <submittedName>
        <fullName evidence="2">Uncharacterized protein</fullName>
    </submittedName>
</protein>
<keyword evidence="3" id="KW-1185">Reference proteome</keyword>
<feature type="region of interest" description="Disordered" evidence="1">
    <location>
        <begin position="250"/>
        <end position="269"/>
    </location>
</feature>
<organism evidence="2 3">
    <name type="scientific">Phytophthora citrophthora</name>
    <dbReference type="NCBI Taxonomy" id="4793"/>
    <lineage>
        <taxon>Eukaryota</taxon>
        <taxon>Sar</taxon>
        <taxon>Stramenopiles</taxon>
        <taxon>Oomycota</taxon>
        <taxon>Peronosporomycetes</taxon>
        <taxon>Peronosporales</taxon>
        <taxon>Peronosporaceae</taxon>
        <taxon>Phytophthora</taxon>
    </lineage>
</organism>
<name>A0AAD9GXH5_9STRA</name>
<evidence type="ECO:0000313" key="3">
    <source>
        <dbReference type="Proteomes" id="UP001259832"/>
    </source>
</evidence>
<dbReference type="Proteomes" id="UP001259832">
    <property type="component" value="Unassembled WGS sequence"/>
</dbReference>
<sequence>MASVKADAQAATARAKEAEVDSDIIELINSPPQDVPDEALAKKLMMVFQSKKLRGTCTQLGLKPQADSSTNSKEGYIKLLLQYRRTKLRGEISTAYPKIKQRRPARTKHCGFKLVNVILSPALLPRMIEAGTVQSTGTDKYWQDVAEAYASTDPTYSRIVGFPERYEGIDPALAQQNTPAQLCAIWRDLTARYEGSYTRWKQLGTERAGFAHFCGDLAVQYLYDRLHMQSFPMGTQPEQERVPKRPRLEMVSDSARGNVPNSRNVQEPAELRVSNANGAQDRQNNQSSVQTTQLRASSTREDDFHLRQSLPQAAPVSAWMPRENVRIPDERPRQTLDPGTYRRENRYEGVIQSSQAVRDTTAAIDALKRGGFDPVVIAQAKESLDTIVQIWLRELDKAAQP</sequence>
<feature type="compositionally biased region" description="Polar residues" evidence="1">
    <location>
        <begin position="277"/>
        <end position="297"/>
    </location>
</feature>
<gene>
    <name evidence="2" type="ORF">P3T76_001888</name>
</gene>